<evidence type="ECO:0000313" key="4">
    <source>
        <dbReference type="Proteomes" id="UP001165082"/>
    </source>
</evidence>
<name>A0A9W6ZF70_9STRA</name>
<keyword evidence="1" id="KW-1133">Transmembrane helix</keyword>
<evidence type="ECO:0000256" key="1">
    <source>
        <dbReference type="SAM" id="Phobius"/>
    </source>
</evidence>
<feature type="transmembrane region" description="Helical" evidence="1">
    <location>
        <begin position="165"/>
        <end position="187"/>
    </location>
</feature>
<keyword evidence="4" id="KW-1185">Reference proteome</keyword>
<feature type="signal peptide" evidence="2">
    <location>
        <begin position="1"/>
        <end position="21"/>
    </location>
</feature>
<proteinExistence type="predicted"/>
<evidence type="ECO:0000313" key="3">
    <source>
        <dbReference type="EMBL" id="GMH53277.1"/>
    </source>
</evidence>
<sequence length="197" mass="19821">MMMKFGTICLMVMMMMEVANGFSVGGLAMRSRTGTNLKVEIAEVDSIGNNIIVKKSLVKAQQNGLLTSVYESGILSKAQAAGVSLSSLEPLLKLASENPDVLLLVESAGPDILPLLPTILDAAPGLLPLLGAIVGLPPAIIASGAVVGPAAAFAIVQALPDDSVLSVAAQVVAVGLLGAAVPVVSLAGGKILGDLTK</sequence>
<reference evidence="3" key="1">
    <citation type="submission" date="2022-07" db="EMBL/GenBank/DDBJ databases">
        <title>Genome analysis of Parmales, a sister group of diatoms, reveals the evolutionary specialization of diatoms from phago-mixotrophs to photoautotrophs.</title>
        <authorList>
            <person name="Ban H."/>
            <person name="Sato S."/>
            <person name="Yoshikawa S."/>
            <person name="Kazumasa Y."/>
            <person name="Nakamura Y."/>
            <person name="Ichinomiya M."/>
            <person name="Saitoh K."/>
            <person name="Sato N."/>
            <person name="Blanc-Mathieu R."/>
            <person name="Endo H."/>
            <person name="Kuwata A."/>
            <person name="Ogata H."/>
        </authorList>
    </citation>
    <scope>NUCLEOTIDE SEQUENCE</scope>
</reference>
<comment type="caution">
    <text evidence="3">The sequence shown here is derived from an EMBL/GenBank/DDBJ whole genome shotgun (WGS) entry which is preliminary data.</text>
</comment>
<dbReference type="OrthoDB" id="201162at2759"/>
<accession>A0A9W6ZF70</accession>
<dbReference type="InterPro" id="IPR009500">
    <property type="entry name" value="DUF1118"/>
</dbReference>
<keyword evidence="2" id="KW-0732">Signal</keyword>
<keyword evidence="1" id="KW-0812">Transmembrane</keyword>
<dbReference type="AlphaFoldDB" id="A0A9W6ZF70"/>
<dbReference type="Pfam" id="PF06549">
    <property type="entry name" value="DUF1118"/>
    <property type="match status" value="1"/>
</dbReference>
<gene>
    <name evidence="3" type="ORF">TrRE_jg8131</name>
</gene>
<dbReference type="EMBL" id="BRXZ01003357">
    <property type="protein sequence ID" value="GMH53277.1"/>
    <property type="molecule type" value="Genomic_DNA"/>
</dbReference>
<dbReference type="Proteomes" id="UP001165082">
    <property type="component" value="Unassembled WGS sequence"/>
</dbReference>
<protein>
    <submittedName>
        <fullName evidence="3">Uncharacterized protein</fullName>
    </submittedName>
</protein>
<evidence type="ECO:0000256" key="2">
    <source>
        <dbReference type="SAM" id="SignalP"/>
    </source>
</evidence>
<organism evidence="3 4">
    <name type="scientific">Triparma retinervis</name>
    <dbReference type="NCBI Taxonomy" id="2557542"/>
    <lineage>
        <taxon>Eukaryota</taxon>
        <taxon>Sar</taxon>
        <taxon>Stramenopiles</taxon>
        <taxon>Ochrophyta</taxon>
        <taxon>Bolidophyceae</taxon>
        <taxon>Parmales</taxon>
        <taxon>Triparmaceae</taxon>
        <taxon>Triparma</taxon>
    </lineage>
</organism>
<feature type="chain" id="PRO_5040907155" evidence="2">
    <location>
        <begin position="22"/>
        <end position="197"/>
    </location>
</feature>
<keyword evidence="1" id="KW-0472">Membrane</keyword>